<protein>
    <submittedName>
        <fullName evidence="2">Uncharacterized protein</fullName>
    </submittedName>
</protein>
<gene>
    <name evidence="2" type="ORF">H9928_12785</name>
</gene>
<feature type="transmembrane region" description="Helical" evidence="1">
    <location>
        <begin position="12"/>
        <end position="33"/>
    </location>
</feature>
<feature type="transmembrane region" description="Helical" evidence="1">
    <location>
        <begin position="92"/>
        <end position="112"/>
    </location>
</feature>
<dbReference type="Proteomes" id="UP000784286">
    <property type="component" value="Unassembled WGS sequence"/>
</dbReference>
<proteinExistence type="predicted"/>
<keyword evidence="1" id="KW-0472">Membrane</keyword>
<feature type="transmembrane region" description="Helical" evidence="1">
    <location>
        <begin position="132"/>
        <end position="157"/>
    </location>
</feature>
<keyword evidence="1" id="KW-1133">Transmembrane helix</keyword>
<evidence type="ECO:0000256" key="1">
    <source>
        <dbReference type="SAM" id="Phobius"/>
    </source>
</evidence>
<evidence type="ECO:0000313" key="2">
    <source>
        <dbReference type="EMBL" id="MBU3857383.1"/>
    </source>
</evidence>
<sequence length="326" mass="36543">MLTDATALTPVLLLSQILFWGSIVYTSLLILRYRKITDWYNRKAGTEIIIHLHFRSLTPLLLTGVFGFTILIIGMLLSASNDNITDQQVNNMLWLSCLTLVYPIFWLVWRLVKASRSENPRAARWRLLYDALLNLSVGFGGGIAIIIAVCLTVLGSFTKWDYFFPEKWRDIAGVDVVPQSKKHYWVAAGLAVVAIITQFIPDGDHIAETIAGIVAMAAIGLVAWKVWRTPRKERHSIVWRWGYIAVSFYIVFIVTVWIILITVMLYVFYLILTHVVGSGTEGKSSGRTRHSVSCSHLSHDILGGSNKCNISGDTCPKINGGHCPHQ</sequence>
<evidence type="ECO:0000313" key="3">
    <source>
        <dbReference type="Proteomes" id="UP000784286"/>
    </source>
</evidence>
<feature type="transmembrane region" description="Helical" evidence="1">
    <location>
        <begin position="60"/>
        <end position="80"/>
    </location>
</feature>
<reference evidence="2" key="2">
    <citation type="submission" date="2021-04" db="EMBL/GenBank/DDBJ databases">
        <authorList>
            <person name="Gilroy R."/>
        </authorList>
    </citation>
    <scope>NUCLEOTIDE SEQUENCE</scope>
    <source>
        <strain evidence="2">8470</strain>
    </source>
</reference>
<reference evidence="2" key="1">
    <citation type="journal article" date="2021" name="PeerJ">
        <title>Extensive microbial diversity within the chicken gut microbiome revealed by metagenomics and culture.</title>
        <authorList>
            <person name="Gilroy R."/>
            <person name="Ravi A."/>
            <person name="Getino M."/>
            <person name="Pursley I."/>
            <person name="Horton D.L."/>
            <person name="Alikhan N.F."/>
            <person name="Baker D."/>
            <person name="Gharbi K."/>
            <person name="Hall N."/>
            <person name="Watson M."/>
            <person name="Adriaenssens E.M."/>
            <person name="Foster-Nyarko E."/>
            <person name="Jarju S."/>
            <person name="Secka A."/>
            <person name="Antonio M."/>
            <person name="Oren A."/>
            <person name="Chaudhuri R.R."/>
            <person name="La Ragione R."/>
            <person name="Hildebrand F."/>
            <person name="Pallen M.J."/>
        </authorList>
    </citation>
    <scope>NUCLEOTIDE SEQUENCE</scope>
    <source>
        <strain evidence="2">8470</strain>
    </source>
</reference>
<name>A0A948X9Z7_9BACT</name>
<feature type="transmembrane region" description="Helical" evidence="1">
    <location>
        <begin position="207"/>
        <end position="227"/>
    </location>
</feature>
<organism evidence="2 3">
    <name type="scientific">Candidatus Phocaeicola excrementipullorum</name>
    <dbReference type="NCBI Taxonomy" id="2838731"/>
    <lineage>
        <taxon>Bacteria</taxon>
        <taxon>Pseudomonadati</taxon>
        <taxon>Bacteroidota</taxon>
        <taxon>Bacteroidia</taxon>
        <taxon>Bacteroidales</taxon>
        <taxon>Bacteroidaceae</taxon>
        <taxon>Phocaeicola</taxon>
    </lineage>
</organism>
<accession>A0A948X9Z7</accession>
<dbReference type="AlphaFoldDB" id="A0A948X9Z7"/>
<keyword evidence="1" id="KW-0812">Transmembrane</keyword>
<comment type="caution">
    <text evidence="2">The sequence shown here is derived from an EMBL/GenBank/DDBJ whole genome shotgun (WGS) entry which is preliminary data.</text>
</comment>
<feature type="transmembrane region" description="Helical" evidence="1">
    <location>
        <begin position="247"/>
        <end position="272"/>
    </location>
</feature>
<dbReference type="EMBL" id="JAHLFJ010000118">
    <property type="protein sequence ID" value="MBU3857383.1"/>
    <property type="molecule type" value="Genomic_DNA"/>
</dbReference>